<evidence type="ECO:0000256" key="12">
    <source>
        <dbReference type="ARBA" id="ARBA00023286"/>
    </source>
</evidence>
<keyword evidence="7" id="KW-0406">Ion transport</keyword>
<dbReference type="Gene3D" id="1.10.287.70">
    <property type="match status" value="1"/>
</dbReference>
<sequence>MLFKKGASKLFGWICRFKNLKFKSGLFGDDELDTTENAFKYSVYKVDHERLLGNTEIEYDTKKLSTTDTFKSSKLVCSQVMMGTAALFGPQSHDLASFTNSLCSSLHIPHLEFREDSNLGPMPEFSINLHPSVQQLAKAYLDVIEFYNMKEILIIYGNKEGLVKMQIILRTVTADINRNVFMRQVDSKSIRPVLKEAKKKSWTNIIADLSVSDTAVLLKTALQEENTGLKLLNRREYHTIPYQSALIYDAVLLFARALGELDRSIVLQTVNVSCQEELQWKSGFRFYDFLTKTEFRGLTGDIRLQQGRRMNFKLDVMQLRESGLEKVFSWLPNGTTICNDKEASLEKLESELNNNDFEGFCIDLLKEIAKIHNFEYKILPVPDKRYGIRSDETGEWDGLIRELIDRKADLAVAALTINYEREQYVDFTKPFLNLGISILYNVPKKEKPGLFQFLNPLAIEIWIYVIAAYLIVSFSIFVLARFSPYEWYNPHPCNPETDTVQNTFSLSNSFWFTVGTLMQQGSDINPRAVSTRIVGGTWWFFTLIIISSYTANLAAFLTVERMDSPIDSAEDLAKQTEIEYGTLNSGSTYTFFKDSNIEIFQQMWNFMVSKSKEKNLFVDTYEEGIQRVKDAEGKYAFLMESTSIDYVTERDCDLKQIGGLLDSKGFGSPLREKLSMAILHLQEEGKIQVLYNKWWKSTAGSCNRLDPKGKSKALGVESVGGIFIVLMGGLSLAIIVAVIEFICKSKKNAREDRQSLCSEMAEELRFAVRCHGSSKKPKIKPSIRTKANSVNAPLTGRQRESPNGMLQLREMRKSPVAINKEFHFGQGGYLHVDYSDTET</sequence>
<name>A0ABQ9FFQ5_TEGGR</name>
<dbReference type="InterPro" id="IPR001828">
    <property type="entry name" value="ANF_lig-bd_rcpt"/>
</dbReference>
<dbReference type="Pfam" id="PF00060">
    <property type="entry name" value="Lig_chan"/>
    <property type="match status" value="1"/>
</dbReference>
<keyword evidence="10" id="KW-0325">Glycoprotein</keyword>
<comment type="caution">
    <text evidence="18">The sequence shown here is derived from an EMBL/GenBank/DDBJ whole genome shotgun (WGS) entry which is preliminary data.</text>
</comment>
<evidence type="ECO:0000256" key="8">
    <source>
        <dbReference type="ARBA" id="ARBA00023136"/>
    </source>
</evidence>
<dbReference type="Gene3D" id="3.40.190.10">
    <property type="entry name" value="Periplasmic binding protein-like II"/>
    <property type="match status" value="1"/>
</dbReference>
<feature type="transmembrane region" description="Helical" evidence="15">
    <location>
        <begin position="461"/>
        <end position="480"/>
    </location>
</feature>
<proteinExistence type="predicted"/>
<evidence type="ECO:0000256" key="10">
    <source>
        <dbReference type="ARBA" id="ARBA00023180"/>
    </source>
</evidence>
<accession>A0ABQ9FFQ5</accession>
<reference evidence="18 19" key="1">
    <citation type="submission" date="2022-12" db="EMBL/GenBank/DDBJ databases">
        <title>Chromosome-level genome of Tegillarca granosa.</title>
        <authorList>
            <person name="Kim J."/>
        </authorList>
    </citation>
    <scope>NUCLEOTIDE SEQUENCE [LARGE SCALE GENOMIC DNA]</scope>
    <source>
        <strain evidence="18">Teg-2019</strain>
        <tissue evidence="18">Adductor muscle</tissue>
    </source>
</reference>
<gene>
    <name evidence="18" type="ORF">KUTeg_007250</name>
</gene>
<evidence type="ECO:0000256" key="5">
    <source>
        <dbReference type="ARBA" id="ARBA00022989"/>
    </source>
</evidence>
<feature type="transmembrane region" description="Helical" evidence="15">
    <location>
        <begin position="537"/>
        <end position="559"/>
    </location>
</feature>
<keyword evidence="2" id="KW-0813">Transport</keyword>
<dbReference type="SUPFAM" id="SSF53822">
    <property type="entry name" value="Periplasmic binding protein-like I"/>
    <property type="match status" value="1"/>
</dbReference>
<dbReference type="SMART" id="SM00918">
    <property type="entry name" value="Lig_chan-Glu_bd"/>
    <property type="match status" value="1"/>
</dbReference>
<dbReference type="Pfam" id="PF10613">
    <property type="entry name" value="Lig_chan-Glu_bd"/>
    <property type="match status" value="1"/>
</dbReference>
<keyword evidence="6" id="KW-0770">Synapse</keyword>
<evidence type="ECO:0000256" key="9">
    <source>
        <dbReference type="ARBA" id="ARBA00023170"/>
    </source>
</evidence>
<comment type="subcellular location">
    <subcellularLocation>
        <location evidence="1">Cell membrane</location>
        <topology evidence="1">Multi-pass membrane protein</topology>
    </subcellularLocation>
    <subcellularLocation>
        <location evidence="14">Postsynaptic cell membrane</location>
    </subcellularLocation>
</comment>
<keyword evidence="8 15" id="KW-0472">Membrane</keyword>
<evidence type="ECO:0000256" key="4">
    <source>
        <dbReference type="ARBA" id="ARBA00022692"/>
    </source>
</evidence>
<evidence type="ECO:0000256" key="2">
    <source>
        <dbReference type="ARBA" id="ARBA00022448"/>
    </source>
</evidence>
<keyword evidence="12" id="KW-1071">Ligand-gated ion channel</keyword>
<dbReference type="SMART" id="SM00079">
    <property type="entry name" value="PBPe"/>
    <property type="match status" value="1"/>
</dbReference>
<keyword evidence="5 15" id="KW-1133">Transmembrane helix</keyword>
<evidence type="ECO:0000256" key="3">
    <source>
        <dbReference type="ARBA" id="ARBA00022475"/>
    </source>
</evidence>
<evidence type="ECO:0000256" key="15">
    <source>
        <dbReference type="SAM" id="Phobius"/>
    </source>
</evidence>
<dbReference type="InterPro" id="IPR001320">
    <property type="entry name" value="Iontro_rcpt_C"/>
</dbReference>
<evidence type="ECO:0000256" key="7">
    <source>
        <dbReference type="ARBA" id="ARBA00023065"/>
    </source>
</evidence>
<dbReference type="InterPro" id="IPR015683">
    <property type="entry name" value="Ionotropic_Glu_rcpt"/>
</dbReference>
<protein>
    <submittedName>
        <fullName evidence="18">Uncharacterized protein</fullName>
    </submittedName>
</protein>
<dbReference type="InterPro" id="IPR028082">
    <property type="entry name" value="Peripla_BP_I"/>
</dbReference>
<dbReference type="Pfam" id="PF01094">
    <property type="entry name" value="ANF_receptor"/>
    <property type="match status" value="2"/>
</dbReference>
<keyword evidence="13" id="KW-0407">Ion channel</keyword>
<dbReference type="EMBL" id="JARBDR010000337">
    <property type="protein sequence ID" value="KAJ8315100.1"/>
    <property type="molecule type" value="Genomic_DNA"/>
</dbReference>
<evidence type="ECO:0000256" key="6">
    <source>
        <dbReference type="ARBA" id="ARBA00023018"/>
    </source>
</evidence>
<keyword evidence="4 15" id="KW-0812">Transmembrane</keyword>
<dbReference type="InterPro" id="IPR019594">
    <property type="entry name" value="Glu/Gly-bd"/>
</dbReference>
<evidence type="ECO:0000313" key="18">
    <source>
        <dbReference type="EMBL" id="KAJ8315100.1"/>
    </source>
</evidence>
<dbReference type="PRINTS" id="PR00177">
    <property type="entry name" value="NMDARECEPTOR"/>
</dbReference>
<keyword evidence="11" id="KW-0628">Postsynaptic cell membrane</keyword>
<feature type="transmembrane region" description="Helical" evidence="15">
    <location>
        <begin position="719"/>
        <end position="743"/>
    </location>
</feature>
<feature type="domain" description="Ionotropic glutamate receptor C-terminal" evidence="16">
    <location>
        <begin position="335"/>
        <end position="697"/>
    </location>
</feature>
<keyword evidence="3" id="KW-1003">Cell membrane</keyword>
<feature type="domain" description="Ionotropic glutamate receptor L-glutamate and glycine-binding" evidence="17">
    <location>
        <begin position="343"/>
        <end position="405"/>
    </location>
</feature>
<evidence type="ECO:0000313" key="19">
    <source>
        <dbReference type="Proteomes" id="UP001217089"/>
    </source>
</evidence>
<evidence type="ECO:0000256" key="11">
    <source>
        <dbReference type="ARBA" id="ARBA00023257"/>
    </source>
</evidence>
<dbReference type="PANTHER" id="PTHR18966">
    <property type="entry name" value="IONOTROPIC GLUTAMATE RECEPTOR"/>
    <property type="match status" value="1"/>
</dbReference>
<evidence type="ECO:0000256" key="1">
    <source>
        <dbReference type="ARBA" id="ARBA00004651"/>
    </source>
</evidence>
<dbReference type="SUPFAM" id="SSF53850">
    <property type="entry name" value="Periplasmic binding protein-like II"/>
    <property type="match status" value="1"/>
</dbReference>
<dbReference type="Proteomes" id="UP001217089">
    <property type="component" value="Unassembled WGS sequence"/>
</dbReference>
<keyword evidence="9" id="KW-0675">Receptor</keyword>
<dbReference type="InterPro" id="IPR001508">
    <property type="entry name" value="Iono_Glu_rcpt_met"/>
</dbReference>
<keyword evidence="19" id="KW-1185">Reference proteome</keyword>
<evidence type="ECO:0000259" key="17">
    <source>
        <dbReference type="SMART" id="SM00918"/>
    </source>
</evidence>
<organism evidence="18 19">
    <name type="scientific">Tegillarca granosa</name>
    <name type="common">Malaysian cockle</name>
    <name type="synonym">Anadara granosa</name>
    <dbReference type="NCBI Taxonomy" id="220873"/>
    <lineage>
        <taxon>Eukaryota</taxon>
        <taxon>Metazoa</taxon>
        <taxon>Spiralia</taxon>
        <taxon>Lophotrochozoa</taxon>
        <taxon>Mollusca</taxon>
        <taxon>Bivalvia</taxon>
        <taxon>Autobranchia</taxon>
        <taxon>Pteriomorphia</taxon>
        <taxon>Arcoida</taxon>
        <taxon>Arcoidea</taxon>
        <taxon>Arcidae</taxon>
        <taxon>Tegillarca</taxon>
    </lineage>
</organism>
<dbReference type="SUPFAM" id="SSF81324">
    <property type="entry name" value="Voltage-gated potassium channels"/>
    <property type="match status" value="1"/>
</dbReference>
<evidence type="ECO:0000256" key="13">
    <source>
        <dbReference type="ARBA" id="ARBA00023303"/>
    </source>
</evidence>
<dbReference type="Gene3D" id="3.40.50.2300">
    <property type="match status" value="2"/>
</dbReference>
<evidence type="ECO:0000256" key="14">
    <source>
        <dbReference type="ARBA" id="ARBA00034100"/>
    </source>
</evidence>
<evidence type="ECO:0000259" key="16">
    <source>
        <dbReference type="SMART" id="SM00079"/>
    </source>
</evidence>